<protein>
    <recommendedName>
        <fullName evidence="3">Hemopexin</fullName>
    </recommendedName>
</protein>
<dbReference type="OrthoDB" id="5088636at2"/>
<sequence>MPVYLAATLDLDDADVEVYGAFIRSIRDHVAAPHGDRVDTSANSDGSGVVTMYRLRRAHARDQADSVFRVRLVGSASYDAESRFSVDFYIQDTDVYGWGFTLTGQTAFHHLSNLPDGVRAMAVDEGFTLHDTGIRESYRSDGLTRGWLNWGTLRDTLARLQTGPDLRANQQPALSFLVEMVCEATRFRRIAAILGRGRWGVTGGTITRDQRDRITQLETSWDSITGLFTDYLTAPGRPVQETTLSRAYGSLPAVAAALTILHVRPGRGGAGSTSTSATGAAQARAYASVASPRLRLYPVLDAAGNQPDANKAWLFRPGTCLTYDLVHNTVATGDPRPIASVWPGLKDTDFPSRIDAVVSVPGSTTDVWLFSGHQYVRYNTSTHRTGGVREIADGWPALGNTSFVDYVDAVVQDPGDRTGGLFFFRDSEVLYYHLATNTIDGPWPIGQHLYHLADTPFALGVSAALNIPGSTEDLWLFQGEDYLRYNIQSHTVFAGPRRIHAGWATLRYKTFVDGVSALLPRPNPGAGPWTQVWMFHDEVCLRFDVDDNVVVEHAGTAAAMFLGLDVHGFADRVDATLTVPKRDNTPHQAWFFHGDHYLRYDLDNHNVDVAPTPIADAWTATKGTAFAGGIDTALDVPGTGDTWFFAGDQYIRFGEWGEVRVPPTPIADGWKGLRDTPFSRRIDAAYHALHIANEVWMFHADLCLRYNLTQDRIDIGPKPIIDTWNLGFPAP</sequence>
<dbReference type="GO" id="GO:0030598">
    <property type="term" value="F:rRNA N-glycosylase activity"/>
    <property type="evidence" value="ECO:0007669"/>
    <property type="project" value="InterPro"/>
</dbReference>
<dbReference type="InterPro" id="IPR018487">
    <property type="entry name" value="Hemopexin-like_repeat"/>
</dbReference>
<organism evidence="1 2">
    <name type="scientific">Embleya hyalina</name>
    <dbReference type="NCBI Taxonomy" id="516124"/>
    <lineage>
        <taxon>Bacteria</taxon>
        <taxon>Bacillati</taxon>
        <taxon>Actinomycetota</taxon>
        <taxon>Actinomycetes</taxon>
        <taxon>Kitasatosporales</taxon>
        <taxon>Streptomycetaceae</taxon>
        <taxon>Embleya</taxon>
    </lineage>
</organism>
<dbReference type="GO" id="GO:0017148">
    <property type="term" value="P:negative regulation of translation"/>
    <property type="evidence" value="ECO:0007669"/>
    <property type="project" value="InterPro"/>
</dbReference>
<dbReference type="AlphaFoldDB" id="A0A401YWY9"/>
<dbReference type="PROSITE" id="PS51642">
    <property type="entry name" value="HEMOPEXIN_2"/>
    <property type="match status" value="4"/>
</dbReference>
<dbReference type="InterPro" id="IPR036041">
    <property type="entry name" value="Ribosome-inact_prot_sf"/>
</dbReference>
<dbReference type="Pfam" id="PF00161">
    <property type="entry name" value="RIP"/>
    <property type="match status" value="1"/>
</dbReference>
<evidence type="ECO:0000313" key="2">
    <source>
        <dbReference type="Proteomes" id="UP000286931"/>
    </source>
</evidence>
<dbReference type="InterPro" id="IPR036375">
    <property type="entry name" value="Hemopexin-like_dom_sf"/>
</dbReference>
<dbReference type="SUPFAM" id="SSF50923">
    <property type="entry name" value="Hemopexin-like domain"/>
    <property type="match status" value="3"/>
</dbReference>
<dbReference type="EMBL" id="BIFH01000031">
    <property type="protein sequence ID" value="GCD99091.1"/>
    <property type="molecule type" value="Genomic_DNA"/>
</dbReference>
<evidence type="ECO:0000313" key="1">
    <source>
        <dbReference type="EMBL" id="GCD99091.1"/>
    </source>
</evidence>
<dbReference type="Pfam" id="PF00045">
    <property type="entry name" value="Hemopexin"/>
    <property type="match status" value="1"/>
</dbReference>
<accession>A0A401YWY9</accession>
<dbReference type="Gene3D" id="3.40.420.10">
    <property type="entry name" value="Ricin (A subunit), domain 1"/>
    <property type="match status" value="1"/>
</dbReference>
<dbReference type="InterPro" id="IPR016138">
    <property type="entry name" value="Ribosome_inactivat_prot_sub1"/>
</dbReference>
<reference evidence="1 2" key="1">
    <citation type="submission" date="2018-12" db="EMBL/GenBank/DDBJ databases">
        <title>Draft genome sequence of Embleya hyalina NBRC 13850T.</title>
        <authorList>
            <person name="Komaki H."/>
            <person name="Hosoyama A."/>
            <person name="Kimura A."/>
            <person name="Ichikawa N."/>
            <person name="Tamura T."/>
        </authorList>
    </citation>
    <scope>NUCLEOTIDE SEQUENCE [LARGE SCALE GENOMIC DNA]</scope>
    <source>
        <strain evidence="1 2">NBRC 13850</strain>
    </source>
</reference>
<dbReference type="Gene3D" id="2.110.10.10">
    <property type="entry name" value="Hemopexin-like domain"/>
    <property type="match status" value="4"/>
</dbReference>
<dbReference type="Proteomes" id="UP000286931">
    <property type="component" value="Unassembled WGS sequence"/>
</dbReference>
<proteinExistence type="predicted"/>
<keyword evidence="2" id="KW-1185">Reference proteome</keyword>
<gene>
    <name evidence="1" type="ORF">EHYA_06803</name>
</gene>
<dbReference type="SUPFAM" id="SSF56371">
    <property type="entry name" value="Ribosome inactivating proteins (RIP)"/>
    <property type="match status" value="1"/>
</dbReference>
<comment type="caution">
    <text evidence="1">The sequence shown here is derived from an EMBL/GenBank/DDBJ whole genome shotgun (WGS) entry which is preliminary data.</text>
</comment>
<dbReference type="SMART" id="SM00120">
    <property type="entry name" value="HX"/>
    <property type="match status" value="7"/>
</dbReference>
<dbReference type="InterPro" id="IPR001574">
    <property type="entry name" value="Ribosome_inactivat_prot"/>
</dbReference>
<name>A0A401YWY9_9ACTN</name>
<evidence type="ECO:0008006" key="3">
    <source>
        <dbReference type="Google" id="ProtNLM"/>
    </source>
</evidence>
<dbReference type="RefSeq" id="WP_160161651.1">
    <property type="nucleotide sequence ID" value="NZ_BIFH01000031.1"/>
</dbReference>